<dbReference type="EMBL" id="PYMJ01000097">
    <property type="protein sequence ID" value="PSU40838.1"/>
    <property type="molecule type" value="Genomic_DNA"/>
</dbReference>
<protein>
    <submittedName>
        <fullName evidence="1">Uncharacterized protein</fullName>
    </submittedName>
</protein>
<dbReference type="RefSeq" id="WP_107247068.1">
    <property type="nucleotide sequence ID" value="NZ_PYMJ01000097.1"/>
</dbReference>
<evidence type="ECO:0000313" key="2">
    <source>
        <dbReference type="Proteomes" id="UP000240987"/>
    </source>
</evidence>
<dbReference type="AlphaFoldDB" id="A0A2T3J5M3"/>
<keyword evidence="2" id="KW-1185">Reference proteome</keyword>
<gene>
    <name evidence="1" type="ORF">C9J12_29790</name>
</gene>
<proteinExistence type="predicted"/>
<organism evidence="1 2">
    <name type="scientific">Photobacterium frigidiphilum</name>
    <dbReference type="NCBI Taxonomy" id="264736"/>
    <lineage>
        <taxon>Bacteria</taxon>
        <taxon>Pseudomonadati</taxon>
        <taxon>Pseudomonadota</taxon>
        <taxon>Gammaproteobacteria</taxon>
        <taxon>Vibrionales</taxon>
        <taxon>Vibrionaceae</taxon>
        <taxon>Photobacterium</taxon>
    </lineage>
</organism>
<evidence type="ECO:0000313" key="1">
    <source>
        <dbReference type="EMBL" id="PSU40838.1"/>
    </source>
</evidence>
<reference evidence="1 2" key="1">
    <citation type="submission" date="2018-01" db="EMBL/GenBank/DDBJ databases">
        <title>Whole genome sequencing of Histamine producing bacteria.</title>
        <authorList>
            <person name="Butler K."/>
        </authorList>
    </citation>
    <scope>NUCLEOTIDE SEQUENCE [LARGE SCALE GENOMIC DNA]</scope>
    <source>
        <strain evidence="1 2">JCM 12947</strain>
    </source>
</reference>
<sequence length="74" mass="8499">MNVLFKAARCAVFFIGRNKKHGGMRYSSFLYSTLSWFCQLNGEGLLMIVRLAYMPRAVLNNVYRVSRSLLLASF</sequence>
<name>A0A2T3J5M3_9GAMM</name>
<comment type="caution">
    <text evidence="1">The sequence shown here is derived from an EMBL/GenBank/DDBJ whole genome shotgun (WGS) entry which is preliminary data.</text>
</comment>
<dbReference type="Proteomes" id="UP000240987">
    <property type="component" value="Unassembled WGS sequence"/>
</dbReference>
<accession>A0A2T3J5M3</accession>